<keyword evidence="3" id="KW-1185">Reference proteome</keyword>
<comment type="caution">
    <text evidence="2">The sequence shown here is derived from an EMBL/GenBank/DDBJ whole genome shotgun (WGS) entry which is preliminary data.</text>
</comment>
<reference evidence="2" key="1">
    <citation type="journal article" date="2014" name="Int. J. Syst. Evol. Microbiol.">
        <title>Complete genome sequence of Corynebacterium casei LMG S-19264T (=DSM 44701T), isolated from a smear-ripened cheese.</title>
        <authorList>
            <consortium name="US DOE Joint Genome Institute (JGI-PGF)"/>
            <person name="Walter F."/>
            <person name="Albersmeier A."/>
            <person name="Kalinowski J."/>
            <person name="Ruckert C."/>
        </authorList>
    </citation>
    <scope>NUCLEOTIDE SEQUENCE</scope>
    <source>
        <strain evidence="2">KCTC 32020</strain>
    </source>
</reference>
<dbReference type="RefSeq" id="WP_186760921.1">
    <property type="nucleotide sequence ID" value="NZ_BNCF01000012.1"/>
</dbReference>
<dbReference type="AlphaFoldDB" id="A0A919DF12"/>
<keyword evidence="1" id="KW-1133">Transmembrane helix</keyword>
<dbReference type="Proteomes" id="UP000636453">
    <property type="component" value="Unassembled WGS sequence"/>
</dbReference>
<reference evidence="2" key="2">
    <citation type="submission" date="2020-09" db="EMBL/GenBank/DDBJ databases">
        <authorList>
            <person name="Sun Q."/>
            <person name="Kim S."/>
        </authorList>
    </citation>
    <scope>NUCLEOTIDE SEQUENCE</scope>
    <source>
        <strain evidence="2">KCTC 32020</strain>
    </source>
</reference>
<organism evidence="2 3">
    <name type="scientific">Vulcaniibacterium thermophilum</name>
    <dbReference type="NCBI Taxonomy" id="1169913"/>
    <lineage>
        <taxon>Bacteria</taxon>
        <taxon>Pseudomonadati</taxon>
        <taxon>Pseudomonadota</taxon>
        <taxon>Gammaproteobacteria</taxon>
        <taxon>Lysobacterales</taxon>
        <taxon>Lysobacteraceae</taxon>
        <taxon>Vulcaniibacterium</taxon>
    </lineage>
</organism>
<evidence type="ECO:0000256" key="1">
    <source>
        <dbReference type="SAM" id="Phobius"/>
    </source>
</evidence>
<accession>A0A919DF12</accession>
<evidence type="ECO:0000313" key="2">
    <source>
        <dbReference type="EMBL" id="GHE39466.1"/>
    </source>
</evidence>
<dbReference type="EMBL" id="BNCF01000012">
    <property type="protein sequence ID" value="GHE39466.1"/>
    <property type="molecule type" value="Genomic_DNA"/>
</dbReference>
<feature type="transmembrane region" description="Helical" evidence="1">
    <location>
        <begin position="21"/>
        <end position="43"/>
    </location>
</feature>
<sequence>MSPAPDLRPDEFAARRKAARRTALVVALIAVGVYVAFILSGVLGR</sequence>
<gene>
    <name evidence="2" type="ORF">GCM10007167_22040</name>
</gene>
<keyword evidence="1" id="KW-0812">Transmembrane</keyword>
<protein>
    <submittedName>
        <fullName evidence="2">Uncharacterized protein</fullName>
    </submittedName>
</protein>
<evidence type="ECO:0000313" key="3">
    <source>
        <dbReference type="Proteomes" id="UP000636453"/>
    </source>
</evidence>
<name>A0A919DF12_9GAMM</name>
<keyword evidence="1" id="KW-0472">Membrane</keyword>
<proteinExistence type="predicted"/>